<keyword evidence="3" id="KW-0472">Membrane</keyword>
<name>A0A923IZY4_CLOTT</name>
<comment type="caution">
    <text evidence="4">The sequence shown here is derived from an EMBL/GenBank/DDBJ whole genome shotgun (WGS) entry which is preliminary data.</text>
</comment>
<dbReference type="Proteomes" id="UP000563151">
    <property type="component" value="Unassembled WGS sequence"/>
</dbReference>
<evidence type="ECO:0000313" key="5">
    <source>
        <dbReference type="Proteomes" id="UP000563151"/>
    </source>
</evidence>
<gene>
    <name evidence="4" type="ORF">HGG79_05045</name>
</gene>
<keyword evidence="1" id="KW-0677">Repeat</keyword>
<dbReference type="InterPro" id="IPR019734">
    <property type="entry name" value="TPR_rpt"/>
</dbReference>
<evidence type="ECO:0000256" key="1">
    <source>
        <dbReference type="ARBA" id="ARBA00022737"/>
    </source>
</evidence>
<dbReference type="AlphaFoldDB" id="A0A923IZY4"/>
<dbReference type="PANTHER" id="PTHR44186:SF1">
    <property type="entry name" value="BARDET-BIEDL SYNDROME 4 PROTEIN"/>
    <property type="match status" value="1"/>
</dbReference>
<sequence>MSSLKNSSSMVKFLKEFNYKEFFKKNKIVLLSILAGLIIASSLIFYRISEKNKYSIATNKAEQYFYEADFNKAIEEYNKLYNKDKSSLWKAKIAQVYSVKGDIEISRKYLNDCKLLEDKNAEILNYIVFTEYMNKDFKEALKDGEEAIKNNSKDKGLIKTMFTVYMANNKYEEARKLLLSYPLENKNAYDIAEYGRMLMVIGEKDKAFENLKKAWDIDKDEYKIYDVLVQIAMYDKNQILEDINKLSSKNPEELAYKMWTAKIYSMSPDTVLEAMKIMNSIKDKDLGRIESKVIQAYIYQNSNEIDKEEEIINNLLKDNKNDYRVLHTASWFYLNKKDLVKAEEYCKKSLYKNQDYPDNYGFLMPEILKQKGKSIEGEPYFRTAMLKEPYNYNTMLNIANYYWTTTDNSNKALEYFELAEIVKPNDGEIKYNIALINLTNKKDDEAIKILQQCIKLKNYVPKYHRTLGTIYFLHGKTKEAIKEIRFAYEADKNDALTLNNAGCYYVMVPADLERGVYNLKAAYKAIDNTMDDYTKKTIKENYEKAQKLYESYKKAKGNEKLKIPELILFY</sequence>
<evidence type="ECO:0000256" key="3">
    <source>
        <dbReference type="SAM" id="Phobius"/>
    </source>
</evidence>
<dbReference type="PANTHER" id="PTHR44186">
    <property type="match status" value="1"/>
</dbReference>
<feature type="transmembrane region" description="Helical" evidence="3">
    <location>
        <begin position="28"/>
        <end position="48"/>
    </location>
</feature>
<dbReference type="InterPro" id="IPR011990">
    <property type="entry name" value="TPR-like_helical_dom_sf"/>
</dbReference>
<keyword evidence="2" id="KW-0802">TPR repeat</keyword>
<keyword evidence="3" id="KW-0812">Transmembrane</keyword>
<reference evidence="4 5" key="1">
    <citation type="submission" date="2020-04" db="EMBL/GenBank/DDBJ databases">
        <title>Genomic insights into acetone-butanol-ethanol (ABE) fermentation by sequencing solventogenic clostridia strains.</title>
        <authorList>
            <person name="Brown S."/>
        </authorList>
    </citation>
    <scope>NUCLEOTIDE SEQUENCE [LARGE SCALE GENOMIC DNA]</scope>
    <source>
        <strain evidence="4 5">DJ011</strain>
    </source>
</reference>
<dbReference type="SUPFAM" id="SSF81901">
    <property type="entry name" value="HCP-like"/>
    <property type="match status" value="1"/>
</dbReference>
<accession>A0A923IZY4</accession>
<dbReference type="SUPFAM" id="SSF48452">
    <property type="entry name" value="TPR-like"/>
    <property type="match status" value="1"/>
</dbReference>
<keyword evidence="5" id="KW-1185">Reference proteome</keyword>
<dbReference type="RefSeq" id="WP_051593360.1">
    <property type="nucleotide sequence ID" value="NZ_JAAZWO010000004.1"/>
</dbReference>
<organism evidence="4 5">
    <name type="scientific">Clostridium tetanomorphum</name>
    <dbReference type="NCBI Taxonomy" id="1553"/>
    <lineage>
        <taxon>Bacteria</taxon>
        <taxon>Bacillati</taxon>
        <taxon>Bacillota</taxon>
        <taxon>Clostridia</taxon>
        <taxon>Eubacteriales</taxon>
        <taxon>Clostridiaceae</taxon>
        <taxon>Clostridium</taxon>
    </lineage>
</organism>
<dbReference type="Gene3D" id="1.25.40.10">
    <property type="entry name" value="Tetratricopeptide repeat domain"/>
    <property type="match status" value="3"/>
</dbReference>
<evidence type="ECO:0000256" key="2">
    <source>
        <dbReference type="ARBA" id="ARBA00022803"/>
    </source>
</evidence>
<keyword evidence="3" id="KW-1133">Transmembrane helix</keyword>
<proteinExistence type="predicted"/>
<evidence type="ECO:0000313" key="4">
    <source>
        <dbReference type="EMBL" id="MBC2397149.1"/>
    </source>
</evidence>
<dbReference type="Pfam" id="PF14559">
    <property type="entry name" value="TPR_19"/>
    <property type="match status" value="1"/>
</dbReference>
<dbReference type="SMART" id="SM00028">
    <property type="entry name" value="TPR"/>
    <property type="match status" value="7"/>
</dbReference>
<protein>
    <submittedName>
        <fullName evidence="4">Tetratricopeptide repeat protein</fullName>
    </submittedName>
</protein>
<dbReference type="EMBL" id="JAAZWO010000004">
    <property type="protein sequence ID" value="MBC2397149.1"/>
    <property type="molecule type" value="Genomic_DNA"/>
</dbReference>